<dbReference type="PANTHER" id="PTHR43765">
    <property type="entry name" value="2-DEHYDROPANTOATE 2-REDUCTASE-RELATED"/>
    <property type="match status" value="1"/>
</dbReference>
<dbReference type="GO" id="GO:0005739">
    <property type="term" value="C:mitochondrion"/>
    <property type="evidence" value="ECO:0007669"/>
    <property type="project" value="TreeGrafter"/>
</dbReference>
<reference evidence="8 9" key="1">
    <citation type="submission" date="2019-06" db="EMBL/GenBank/DDBJ databases">
        <authorList>
            <person name="Palmer J.M."/>
        </authorList>
    </citation>
    <scope>NUCLEOTIDE SEQUENCE [LARGE SCALE GENOMIC DNA]</scope>
    <source>
        <strain evidence="8 9">TWF703</strain>
    </source>
</reference>
<evidence type="ECO:0000256" key="5">
    <source>
        <dbReference type="ARBA" id="ARBA00032024"/>
    </source>
</evidence>
<accession>A0A7C8JM44</accession>
<dbReference type="InterPro" id="IPR013332">
    <property type="entry name" value="KPR_N"/>
</dbReference>
<dbReference type="NCBIfam" id="TIGR00745">
    <property type="entry name" value="apbA_panE"/>
    <property type="match status" value="1"/>
</dbReference>
<sequence>MNILPRIHILGSGNIGCLVAHSLRSLANPPPVTLLLHKAEVQQAFRKCSNRIRVERNRIASLVGGFQHEVTDRAMFETWASASAKPIQNLIVTTKAHQTIPALESIRDRLSPESTIMLLQNGMGVLEEVNSTIFPDAKTRPNMVIGITSHGAHTIRPFNVIHAGYGKIDMSVVPREPLPKGESYSIATPTILSFPQETRPFIETLLECHDLSYGITSYPEILAVQLEKLAVNAVINPLSVMFNCYNGQLVYNFPISRMLRLILFEVAKVIAAMPELDNIPSRDIRFSPERLERVVIGTAKKTSVNISSMLQDVRSGKNTEVEYINGYLVKKGAELGIPCAVNFMLREMVKAKLEMVGAKIRADLPLEDIGRVPYKEMLHIDIDSANIDPDRIEIWLPDVIGNSCANANYENGTNAN</sequence>
<dbReference type="InterPro" id="IPR036291">
    <property type="entry name" value="NAD(P)-bd_dom_sf"/>
</dbReference>
<dbReference type="Gene3D" id="3.40.50.720">
    <property type="entry name" value="NAD(P)-binding Rossmann-like Domain"/>
    <property type="match status" value="1"/>
</dbReference>
<dbReference type="InterPro" id="IPR013328">
    <property type="entry name" value="6PGD_dom2"/>
</dbReference>
<dbReference type="PANTHER" id="PTHR43765:SF2">
    <property type="entry name" value="2-DEHYDROPANTOATE 2-REDUCTASE"/>
    <property type="match status" value="1"/>
</dbReference>
<gene>
    <name evidence="8" type="ORF">TWF703_007277</name>
</gene>
<name>A0A7C8JM44_ORBOL</name>
<comment type="similarity">
    <text evidence="1">Belongs to the ketopantoate reductase family.</text>
</comment>
<dbReference type="GO" id="GO:0050661">
    <property type="term" value="F:NADP binding"/>
    <property type="evidence" value="ECO:0007669"/>
    <property type="project" value="TreeGrafter"/>
</dbReference>
<dbReference type="InterPro" id="IPR050838">
    <property type="entry name" value="Ketopantoate_reductase"/>
</dbReference>
<dbReference type="Proteomes" id="UP000480548">
    <property type="component" value="Unassembled WGS sequence"/>
</dbReference>
<dbReference type="GO" id="GO:0008677">
    <property type="term" value="F:2-dehydropantoate 2-reductase activity"/>
    <property type="evidence" value="ECO:0007669"/>
    <property type="project" value="UniProtKB-EC"/>
</dbReference>
<evidence type="ECO:0000256" key="4">
    <source>
        <dbReference type="ARBA" id="ARBA00023002"/>
    </source>
</evidence>
<dbReference type="SUPFAM" id="SSF48179">
    <property type="entry name" value="6-phosphogluconate dehydrogenase C-terminal domain-like"/>
    <property type="match status" value="1"/>
</dbReference>
<dbReference type="SUPFAM" id="SSF51735">
    <property type="entry name" value="NAD(P)-binding Rossmann-fold domains"/>
    <property type="match status" value="1"/>
</dbReference>
<feature type="domain" description="Ketopantoate reductase C-terminal" evidence="7">
    <location>
        <begin position="221"/>
        <end position="352"/>
    </location>
</feature>
<evidence type="ECO:0000259" key="7">
    <source>
        <dbReference type="Pfam" id="PF08546"/>
    </source>
</evidence>
<evidence type="ECO:0000259" key="6">
    <source>
        <dbReference type="Pfam" id="PF02558"/>
    </source>
</evidence>
<evidence type="ECO:0000256" key="1">
    <source>
        <dbReference type="ARBA" id="ARBA00007870"/>
    </source>
</evidence>
<dbReference type="InterPro" id="IPR003710">
    <property type="entry name" value="ApbA"/>
</dbReference>
<feature type="domain" description="Ketopantoate reductase N-terminal" evidence="6">
    <location>
        <begin position="7"/>
        <end position="172"/>
    </location>
</feature>
<evidence type="ECO:0000256" key="3">
    <source>
        <dbReference type="ARBA" id="ARBA00022857"/>
    </source>
</evidence>
<dbReference type="EC" id="1.1.1.169" evidence="2"/>
<keyword evidence="3" id="KW-0521">NADP</keyword>
<evidence type="ECO:0000313" key="8">
    <source>
        <dbReference type="EMBL" id="KAF3132481.1"/>
    </source>
</evidence>
<dbReference type="GO" id="GO:0015940">
    <property type="term" value="P:pantothenate biosynthetic process"/>
    <property type="evidence" value="ECO:0007669"/>
    <property type="project" value="InterPro"/>
</dbReference>
<dbReference type="AlphaFoldDB" id="A0A7C8JM44"/>
<protein>
    <recommendedName>
        <fullName evidence="2">2-dehydropantoate 2-reductase</fullName>
        <ecNumber evidence="2">1.1.1.169</ecNumber>
    </recommendedName>
    <alternativeName>
        <fullName evidence="5">Ketopantoate reductase</fullName>
    </alternativeName>
</protein>
<dbReference type="Gene3D" id="1.10.1040.10">
    <property type="entry name" value="N-(1-d-carboxylethyl)-l-norvaline Dehydrogenase, domain 2"/>
    <property type="match status" value="1"/>
</dbReference>
<dbReference type="Pfam" id="PF02558">
    <property type="entry name" value="ApbA"/>
    <property type="match status" value="1"/>
</dbReference>
<dbReference type="Pfam" id="PF08546">
    <property type="entry name" value="ApbA_C"/>
    <property type="match status" value="1"/>
</dbReference>
<evidence type="ECO:0000313" key="9">
    <source>
        <dbReference type="Proteomes" id="UP000480548"/>
    </source>
</evidence>
<comment type="caution">
    <text evidence="8">The sequence shown here is derived from an EMBL/GenBank/DDBJ whole genome shotgun (WGS) entry which is preliminary data.</text>
</comment>
<dbReference type="EMBL" id="WIQZ01000044">
    <property type="protein sequence ID" value="KAF3132481.1"/>
    <property type="molecule type" value="Genomic_DNA"/>
</dbReference>
<dbReference type="InterPro" id="IPR013752">
    <property type="entry name" value="KPA_reductase"/>
</dbReference>
<proteinExistence type="inferred from homology"/>
<keyword evidence="4" id="KW-0560">Oxidoreductase</keyword>
<evidence type="ECO:0000256" key="2">
    <source>
        <dbReference type="ARBA" id="ARBA00013014"/>
    </source>
</evidence>
<dbReference type="InterPro" id="IPR008927">
    <property type="entry name" value="6-PGluconate_DH-like_C_sf"/>
</dbReference>
<organism evidence="8 9">
    <name type="scientific">Orbilia oligospora</name>
    <name type="common">Nematode-trapping fungus</name>
    <name type="synonym">Arthrobotrys oligospora</name>
    <dbReference type="NCBI Taxonomy" id="2813651"/>
    <lineage>
        <taxon>Eukaryota</taxon>
        <taxon>Fungi</taxon>
        <taxon>Dikarya</taxon>
        <taxon>Ascomycota</taxon>
        <taxon>Pezizomycotina</taxon>
        <taxon>Orbiliomycetes</taxon>
        <taxon>Orbiliales</taxon>
        <taxon>Orbiliaceae</taxon>
        <taxon>Orbilia</taxon>
    </lineage>
</organism>